<gene>
    <name evidence="1" type="ORF">BV926_22685</name>
</gene>
<dbReference type="EMBL" id="MTAO01000035">
    <property type="protein sequence ID" value="POE21946.1"/>
    <property type="molecule type" value="Genomic_DNA"/>
</dbReference>
<evidence type="ECO:0000313" key="1">
    <source>
        <dbReference type="EMBL" id="POE21946.1"/>
    </source>
</evidence>
<organism evidence="1 2">
    <name type="scientific">Pectobacterium odoriferum</name>
    <dbReference type="NCBI Taxonomy" id="78398"/>
    <lineage>
        <taxon>Bacteria</taxon>
        <taxon>Pseudomonadati</taxon>
        <taxon>Pseudomonadota</taxon>
        <taxon>Gammaproteobacteria</taxon>
        <taxon>Enterobacterales</taxon>
        <taxon>Pectobacteriaceae</taxon>
        <taxon>Pectobacterium</taxon>
    </lineage>
</organism>
<sequence>MAVIVYFAWLAMVIQTQLRLLRDLLAKKLMSGEVHIIQVKLWGSHERTADIMLFIRTPYP</sequence>
<proteinExistence type="predicted"/>
<accession>A0ABD6VIL7</accession>
<comment type="caution">
    <text evidence="1">The sequence shown here is derived from an EMBL/GenBank/DDBJ whole genome shotgun (WGS) entry which is preliminary data.</text>
</comment>
<evidence type="ECO:0000313" key="2">
    <source>
        <dbReference type="Proteomes" id="UP000237274"/>
    </source>
</evidence>
<protein>
    <submittedName>
        <fullName evidence="1">Uncharacterized protein</fullName>
    </submittedName>
</protein>
<dbReference type="AlphaFoldDB" id="A0ABD6VIL7"/>
<name>A0ABD6VIL7_9GAMM</name>
<dbReference type="Proteomes" id="UP000237274">
    <property type="component" value="Unassembled WGS sequence"/>
</dbReference>
<reference evidence="1 2" key="1">
    <citation type="submission" date="2017-01" db="EMBL/GenBank/DDBJ databases">
        <title>Comparative Genomics of 38 Pectobacterium strains comprising three species revealed the characteristics of Pectobacterium carotovorum.</title>
        <authorList>
            <person name="Xie H."/>
            <person name="Ma Y."/>
            <person name="Li X."/>
        </authorList>
    </citation>
    <scope>NUCLEOTIDE SEQUENCE [LARGE SCALE GENOMIC DNA]</scope>
    <source>
        <strain evidence="1 2">Q142</strain>
    </source>
</reference>